<reference evidence="14" key="2">
    <citation type="journal article" date="2019" name="Int. J. Syst. Evol. Microbiol.">
        <title>The Global Catalogue of Microorganisms (GCM) 10K type strain sequencing project: providing services to taxonomists for standard genome sequencing and annotation.</title>
        <authorList>
            <consortium name="The Broad Institute Genomics Platform"/>
            <consortium name="The Broad Institute Genome Sequencing Center for Infectious Disease"/>
            <person name="Wu L."/>
            <person name="Ma J."/>
        </authorList>
    </citation>
    <scope>NUCLEOTIDE SEQUENCE [LARGE SCALE GENOMIC DNA]</scope>
    <source>
        <strain evidence="14">CGMCC 1.15644</strain>
    </source>
</reference>
<feature type="binding site" evidence="9">
    <location>
        <position position="197"/>
    </location>
    <ligand>
        <name>substrate</name>
    </ligand>
</feature>
<evidence type="ECO:0000313" key="13">
    <source>
        <dbReference type="Proteomes" id="UP000295684"/>
    </source>
</evidence>
<dbReference type="FunFam" id="3.40.50.720:FF:000101">
    <property type="entry name" value="GDP-L-fucose synthase"/>
    <property type="match status" value="1"/>
</dbReference>
<name>A0A4R2HA64_9SPHI</name>
<feature type="active site" description="Proton donor/acceptor" evidence="9">
    <location>
        <position position="146"/>
    </location>
</feature>
<sequence length="332" mass="36757">MNKMEQTDLKNLEAKIYVAGHKGMVGSAIERALTNQGYTNIIKRTSKQLDLTDKLEVDHFFATEKPDYVFLAAAKVGGILANNTYPADFLFQNINIQNNVIHASLVNKVKKLLFLGSSCIYPKHAPQPIKEEYLLTGALEATNDAYAIAKICGIKMCQAYAKQYSVNFINAMPTNLYGKNDNYHLEHSHVLPALIRKIHEAKDTGAAEVTVWGTGTPKREFLYADDLAEACIHLMKVYNSSDIVNIGTGEDLTINELATSISKALEYEGNLVFDVSKPDGTPRKLLDVSKIKNTGWEPKVGLDEGVLLAYQDYLQQINYSKMAVGNEALCVS</sequence>
<evidence type="ECO:0000256" key="3">
    <source>
        <dbReference type="ARBA" id="ARBA00012371"/>
    </source>
</evidence>
<dbReference type="Proteomes" id="UP000622648">
    <property type="component" value="Unassembled WGS sequence"/>
</dbReference>
<reference evidence="11" key="4">
    <citation type="submission" date="2024-05" db="EMBL/GenBank/DDBJ databases">
        <authorList>
            <person name="Sun Q."/>
            <person name="Zhou Y."/>
        </authorList>
    </citation>
    <scope>NUCLEOTIDE SEQUENCE</scope>
    <source>
        <strain evidence="11">CGMCC 1.15644</strain>
    </source>
</reference>
<dbReference type="GO" id="GO:0070401">
    <property type="term" value="F:NADP+ binding"/>
    <property type="evidence" value="ECO:0007669"/>
    <property type="project" value="UniProtKB-UniRule"/>
</dbReference>
<dbReference type="InterPro" id="IPR001509">
    <property type="entry name" value="Epimerase_deHydtase"/>
</dbReference>
<dbReference type="EMBL" id="SLWO01000005">
    <property type="protein sequence ID" value="TCO23948.1"/>
    <property type="molecule type" value="Genomic_DNA"/>
</dbReference>
<dbReference type="PANTHER" id="PTHR43238">
    <property type="entry name" value="GDP-L-FUCOSE SYNTHASE"/>
    <property type="match status" value="1"/>
</dbReference>
<evidence type="ECO:0000256" key="4">
    <source>
        <dbReference type="ARBA" id="ARBA00022857"/>
    </source>
</evidence>
<feature type="binding site" evidence="9">
    <location>
        <position position="189"/>
    </location>
    <ligand>
        <name>NADP(+)</name>
        <dbReference type="ChEBI" id="CHEBI:58349"/>
    </ligand>
</feature>
<dbReference type="GO" id="GO:0042351">
    <property type="term" value="P:'de novo' GDP-L-fucose biosynthetic process"/>
    <property type="evidence" value="ECO:0007669"/>
    <property type="project" value="UniProtKB-UniRule"/>
</dbReference>
<accession>A0A4R2HA64</accession>
<evidence type="ECO:0000256" key="2">
    <source>
        <dbReference type="ARBA" id="ARBA00005959"/>
    </source>
</evidence>
<dbReference type="Proteomes" id="UP000295684">
    <property type="component" value="Unassembled WGS sequence"/>
</dbReference>
<feature type="binding site" evidence="9">
    <location>
        <begin position="20"/>
        <end position="26"/>
    </location>
    <ligand>
        <name>NADP(+)</name>
        <dbReference type="ChEBI" id="CHEBI:58349"/>
    </ligand>
</feature>
<dbReference type="Pfam" id="PF01370">
    <property type="entry name" value="Epimerase"/>
    <property type="match status" value="1"/>
</dbReference>
<dbReference type="Gene3D" id="3.40.50.720">
    <property type="entry name" value="NAD(P)-binding Rossmann-like Domain"/>
    <property type="match status" value="1"/>
</dbReference>
<evidence type="ECO:0000259" key="10">
    <source>
        <dbReference type="Pfam" id="PF01370"/>
    </source>
</evidence>
<proteinExistence type="inferred from homology"/>
<keyword evidence="5 9" id="KW-0560">Oxidoreductase</keyword>
<dbReference type="Gene3D" id="3.90.25.10">
    <property type="entry name" value="UDP-galactose 4-epimerase, domain 1"/>
    <property type="match status" value="1"/>
</dbReference>
<evidence type="ECO:0000256" key="1">
    <source>
        <dbReference type="ARBA" id="ARBA00004883"/>
    </source>
</evidence>
<comment type="catalytic activity">
    <reaction evidence="8 9">
        <text>GDP-beta-L-fucose + NADP(+) = GDP-4-dehydro-alpha-D-rhamnose + NADPH + H(+)</text>
        <dbReference type="Rhea" id="RHEA:18885"/>
        <dbReference type="ChEBI" id="CHEBI:15378"/>
        <dbReference type="ChEBI" id="CHEBI:57273"/>
        <dbReference type="ChEBI" id="CHEBI:57783"/>
        <dbReference type="ChEBI" id="CHEBI:57964"/>
        <dbReference type="ChEBI" id="CHEBI:58349"/>
        <dbReference type="EC" id="1.1.1.271"/>
    </reaction>
</comment>
<feature type="binding site" evidence="9">
    <location>
        <begin position="173"/>
        <end position="176"/>
    </location>
    <ligand>
        <name>NADP(+)</name>
        <dbReference type="ChEBI" id="CHEBI:58349"/>
    </ligand>
</feature>
<dbReference type="SUPFAM" id="SSF51735">
    <property type="entry name" value="NAD(P)-binding Rossmann-fold domains"/>
    <property type="match status" value="1"/>
</dbReference>
<dbReference type="AlphaFoldDB" id="A0A4R2HA64"/>
<feature type="binding site" evidence="9">
    <location>
        <position position="279"/>
    </location>
    <ligand>
        <name>substrate</name>
    </ligand>
</feature>
<organism evidence="12 13">
    <name type="scientific">Pedobacter psychrotolerans</name>
    <dbReference type="NCBI Taxonomy" id="1843235"/>
    <lineage>
        <taxon>Bacteria</taxon>
        <taxon>Pseudomonadati</taxon>
        <taxon>Bacteroidota</taxon>
        <taxon>Sphingobacteriia</taxon>
        <taxon>Sphingobacteriales</taxon>
        <taxon>Sphingobacteriaceae</taxon>
        <taxon>Pedobacter</taxon>
    </lineage>
</organism>
<comment type="similarity">
    <text evidence="2 9">Belongs to the NAD(P)-dependent epimerase/dehydratase family. Fucose synthase subfamily.</text>
</comment>
<dbReference type="RefSeq" id="WP_308424163.1">
    <property type="nucleotide sequence ID" value="NZ_BMJO01000005.1"/>
</dbReference>
<evidence type="ECO:0000313" key="14">
    <source>
        <dbReference type="Proteomes" id="UP000622648"/>
    </source>
</evidence>
<dbReference type="EMBL" id="BMJO01000005">
    <property type="protein sequence ID" value="GGE63812.1"/>
    <property type="molecule type" value="Genomic_DNA"/>
</dbReference>
<evidence type="ECO:0000256" key="5">
    <source>
        <dbReference type="ARBA" id="ARBA00023002"/>
    </source>
</evidence>
<feature type="binding site" evidence="9">
    <location>
        <position position="150"/>
    </location>
    <ligand>
        <name>NADP(+)</name>
        <dbReference type="ChEBI" id="CHEBI:58349"/>
    </ligand>
</feature>
<reference evidence="11" key="1">
    <citation type="journal article" date="2014" name="Int. J. Syst. Evol. Microbiol.">
        <title>Complete genome of a new Firmicutes species belonging to the dominant human colonic microbiota ('Ruminococcus bicirculans') reveals two chromosomes and a selective capacity to utilize plant glucans.</title>
        <authorList>
            <consortium name="NISC Comparative Sequencing Program"/>
            <person name="Wegmann U."/>
            <person name="Louis P."/>
            <person name="Goesmann A."/>
            <person name="Henrissat B."/>
            <person name="Duncan S.H."/>
            <person name="Flint H.J."/>
        </authorList>
    </citation>
    <scope>NUCLEOTIDE SEQUENCE</scope>
    <source>
        <strain evidence="11">CGMCC 1.15644</strain>
    </source>
</reference>
<protein>
    <recommendedName>
        <fullName evidence="3 9">GDP-L-fucose synthase</fullName>
        <ecNumber evidence="3 9">1.1.1.271</ecNumber>
    </recommendedName>
    <alternativeName>
        <fullName evidence="9">GDP-4-keto-6-deoxy-D-mannose-3,5-epimerase-4-reductase</fullName>
    </alternativeName>
</protein>
<comment type="caution">
    <text evidence="12">The sequence shown here is derived from an EMBL/GenBank/DDBJ whole genome shotgun (WGS) entry which is preliminary data.</text>
</comment>
<keyword evidence="7 9" id="KW-0511">Multifunctional enzyme</keyword>
<dbReference type="InterPro" id="IPR028614">
    <property type="entry name" value="GDP_fucose/colitose_synth"/>
</dbReference>
<comment type="function">
    <text evidence="9">Catalyzes the two-step NADP-dependent conversion of GDP-4-dehydro-6-deoxy-D-mannose to GDP-fucose, involving an epimerase and a reductase reaction.</text>
</comment>
<keyword evidence="4 9" id="KW-0521">NADP</keyword>
<comment type="pathway">
    <text evidence="1 9">Nucleotide-sugar biosynthesis; GDP-L-fucose biosynthesis via de novo pathway; GDP-L-fucose from GDP-alpha-D-mannose: step 2/2.</text>
</comment>
<evidence type="ECO:0000256" key="7">
    <source>
        <dbReference type="ARBA" id="ARBA00023268"/>
    </source>
</evidence>
<dbReference type="CDD" id="cd05239">
    <property type="entry name" value="GDP_FS_SDR_e"/>
    <property type="match status" value="1"/>
</dbReference>
<feature type="site" description="Important for catalytic activity" evidence="9">
    <location>
        <position position="117"/>
    </location>
</feature>
<feature type="site" description="Important for catalytic activity" evidence="9">
    <location>
        <position position="119"/>
    </location>
</feature>
<reference evidence="12 13" key="3">
    <citation type="submission" date="2019-03" db="EMBL/GenBank/DDBJ databases">
        <title>Genomic Encyclopedia of Type Strains, Phase IV (KMG-IV): sequencing the most valuable type-strain genomes for metagenomic binning, comparative biology and taxonomic classification.</title>
        <authorList>
            <person name="Goeker M."/>
        </authorList>
    </citation>
    <scope>NUCLEOTIDE SEQUENCE [LARGE SCALE GENOMIC DNA]</scope>
    <source>
        <strain evidence="12 13">DSM 103236</strain>
    </source>
</reference>
<feature type="domain" description="NAD-dependent epimerase/dehydratase" evidence="10">
    <location>
        <begin position="16"/>
        <end position="247"/>
    </location>
</feature>
<dbReference type="PANTHER" id="PTHR43238:SF1">
    <property type="entry name" value="GDP-L-FUCOSE SYNTHASE"/>
    <property type="match status" value="1"/>
</dbReference>
<evidence type="ECO:0000313" key="12">
    <source>
        <dbReference type="EMBL" id="TCO23948.1"/>
    </source>
</evidence>
<dbReference type="GO" id="GO:0016853">
    <property type="term" value="F:isomerase activity"/>
    <property type="evidence" value="ECO:0007669"/>
    <property type="project" value="UniProtKB-KW"/>
</dbReference>
<evidence type="ECO:0000256" key="8">
    <source>
        <dbReference type="ARBA" id="ARBA00051935"/>
    </source>
</evidence>
<feature type="binding site" evidence="9">
    <location>
        <position position="219"/>
    </location>
    <ligand>
        <name>substrate</name>
    </ligand>
</feature>
<dbReference type="UniPathway" id="UPA00128">
    <property type="reaction ID" value="UER00191"/>
</dbReference>
<evidence type="ECO:0000256" key="6">
    <source>
        <dbReference type="ARBA" id="ARBA00023235"/>
    </source>
</evidence>
<keyword evidence="6 9" id="KW-0413">Isomerase</keyword>
<dbReference type="GO" id="GO:0050577">
    <property type="term" value="F:GDP-L-fucose synthase activity"/>
    <property type="evidence" value="ECO:0007669"/>
    <property type="project" value="UniProtKB-UniRule"/>
</dbReference>
<keyword evidence="14" id="KW-1185">Reference proteome</keyword>
<evidence type="ECO:0000256" key="9">
    <source>
        <dbReference type="HAMAP-Rule" id="MF_00956"/>
    </source>
</evidence>
<dbReference type="HAMAP" id="MF_00956">
    <property type="entry name" value="GDP_fucose_synth"/>
    <property type="match status" value="1"/>
</dbReference>
<evidence type="ECO:0000313" key="11">
    <source>
        <dbReference type="EMBL" id="GGE63812.1"/>
    </source>
</evidence>
<feature type="binding site" evidence="9">
    <location>
        <begin position="115"/>
        <end position="118"/>
    </location>
    <ligand>
        <name>NADP(+)</name>
        <dbReference type="ChEBI" id="CHEBI:58349"/>
    </ligand>
</feature>
<gene>
    <name evidence="9 11" type="primary">fcl</name>
    <name evidence="12" type="ORF">EV200_105423</name>
    <name evidence="11" type="ORF">GCM10011413_32810</name>
</gene>
<dbReference type="EC" id="1.1.1.271" evidence="3 9"/>
<feature type="binding site" evidence="9">
    <location>
        <position position="212"/>
    </location>
    <ligand>
        <name>substrate</name>
    </ligand>
</feature>
<dbReference type="InterPro" id="IPR036291">
    <property type="entry name" value="NAD(P)-bd_dom_sf"/>
</dbReference>